<dbReference type="Proteomes" id="UP001295684">
    <property type="component" value="Unassembled WGS sequence"/>
</dbReference>
<evidence type="ECO:0008006" key="3">
    <source>
        <dbReference type="Google" id="ProtNLM"/>
    </source>
</evidence>
<comment type="caution">
    <text evidence="1">The sequence shown here is derived from an EMBL/GenBank/DDBJ whole genome shotgun (WGS) entry which is preliminary data.</text>
</comment>
<accession>A0AAD1UI28</accession>
<evidence type="ECO:0000313" key="1">
    <source>
        <dbReference type="EMBL" id="CAI2368296.1"/>
    </source>
</evidence>
<proteinExistence type="predicted"/>
<reference evidence="1" key="1">
    <citation type="submission" date="2023-07" db="EMBL/GenBank/DDBJ databases">
        <authorList>
            <consortium name="AG Swart"/>
            <person name="Singh M."/>
            <person name="Singh A."/>
            <person name="Seah K."/>
            <person name="Emmerich C."/>
        </authorList>
    </citation>
    <scope>NUCLEOTIDE SEQUENCE</scope>
    <source>
        <strain evidence="1">DP1</strain>
    </source>
</reference>
<evidence type="ECO:0000313" key="2">
    <source>
        <dbReference type="Proteomes" id="UP001295684"/>
    </source>
</evidence>
<name>A0AAD1UI28_EUPCR</name>
<dbReference type="EMBL" id="CAMPGE010009428">
    <property type="protein sequence ID" value="CAI2368296.1"/>
    <property type="molecule type" value="Genomic_DNA"/>
</dbReference>
<sequence length="371" mass="43555">MVYPVLIANNTIIEGQSKYEPNAIKNNLEEIYKLIDKSDIIDREETKESYTKQTSLIPSHRDTISYSRNSSTLAPQEPIERMSFQPLMQGKNNLTMRSLFSTNLLDRYPEVFNQENLNSKFSDVYDIPNFLKNEYEQGIKINKEYILDLVEKLQDTDEDEQWEIFEKDQDNCTCWLSKSGSHLTSKLPLLHCELNFPKKIEIEKVLKSVMDVDSRLQWDTEITKMYSNQIFQDSSIVYTKYKNYKLLGEMDSVDKQLFFEAESESGAPISVLYSSFLPNKIIPKVRGHNRLKIIFSVTIFEKLEDGSTCMQNYCQFDAGPRLRLQYCSPMILEFLMKKPRNWGNRLKKFCSKESSKRRVFKKKKTKIPNFL</sequence>
<keyword evidence="2" id="KW-1185">Reference proteome</keyword>
<gene>
    <name evidence="1" type="ORF">ECRASSUSDP1_LOCUS9587</name>
</gene>
<organism evidence="1 2">
    <name type="scientific">Euplotes crassus</name>
    <dbReference type="NCBI Taxonomy" id="5936"/>
    <lineage>
        <taxon>Eukaryota</taxon>
        <taxon>Sar</taxon>
        <taxon>Alveolata</taxon>
        <taxon>Ciliophora</taxon>
        <taxon>Intramacronucleata</taxon>
        <taxon>Spirotrichea</taxon>
        <taxon>Hypotrichia</taxon>
        <taxon>Euplotida</taxon>
        <taxon>Euplotidae</taxon>
        <taxon>Moneuplotes</taxon>
    </lineage>
</organism>
<dbReference type="Gene3D" id="3.30.530.20">
    <property type="match status" value="1"/>
</dbReference>
<protein>
    <recommendedName>
        <fullName evidence="3">START domain-containing protein</fullName>
    </recommendedName>
</protein>
<dbReference type="SUPFAM" id="SSF55961">
    <property type="entry name" value="Bet v1-like"/>
    <property type="match status" value="1"/>
</dbReference>
<dbReference type="InterPro" id="IPR023393">
    <property type="entry name" value="START-like_dom_sf"/>
</dbReference>
<dbReference type="AlphaFoldDB" id="A0AAD1UI28"/>